<organism evidence="12 13">
    <name type="scientific">Pseudolysobacter antarcticus</name>
    <dbReference type="NCBI Taxonomy" id="2511995"/>
    <lineage>
        <taxon>Bacteria</taxon>
        <taxon>Pseudomonadati</taxon>
        <taxon>Pseudomonadota</taxon>
        <taxon>Gammaproteobacteria</taxon>
        <taxon>Lysobacterales</taxon>
        <taxon>Rhodanobacteraceae</taxon>
        <taxon>Pseudolysobacter</taxon>
    </lineage>
</organism>
<dbReference type="InterPro" id="IPR041500">
    <property type="entry name" value="RecC_C"/>
</dbReference>
<keyword evidence="2 10" id="KW-0547">Nucleotide-binding</keyword>
<evidence type="ECO:0000313" key="13">
    <source>
        <dbReference type="Proteomes" id="UP000291562"/>
    </source>
</evidence>
<dbReference type="Gene3D" id="3.40.50.10930">
    <property type="match status" value="1"/>
</dbReference>
<evidence type="ECO:0000256" key="2">
    <source>
        <dbReference type="ARBA" id="ARBA00022741"/>
    </source>
</evidence>
<name>A0A411HJ97_9GAMM</name>
<dbReference type="KEGG" id="xbc:ELE36_09455"/>
<comment type="similarity">
    <text evidence="10">Belongs to the RecC family.</text>
</comment>
<proteinExistence type="inferred from homology"/>
<dbReference type="PANTHER" id="PTHR30591">
    <property type="entry name" value="RECBCD ENZYME SUBUNIT RECC"/>
    <property type="match status" value="1"/>
</dbReference>
<keyword evidence="7 10" id="KW-0067">ATP-binding</keyword>
<reference evidence="12 13" key="1">
    <citation type="submission" date="2019-01" db="EMBL/GenBank/DDBJ databases">
        <title>Pseudolysobacter antarctica gen. nov., sp. nov., isolated from Fildes Peninsula, Antarctica.</title>
        <authorList>
            <person name="Wei Z."/>
            <person name="Peng F."/>
        </authorList>
    </citation>
    <scope>NUCLEOTIDE SEQUENCE [LARGE SCALE GENOMIC DNA]</scope>
    <source>
        <strain evidence="12 13">AQ6-296</strain>
    </source>
</reference>
<dbReference type="InterPro" id="IPR013986">
    <property type="entry name" value="DExx_box_DNA_helicase_dom_sf"/>
</dbReference>
<evidence type="ECO:0000256" key="6">
    <source>
        <dbReference type="ARBA" id="ARBA00022839"/>
    </source>
</evidence>
<evidence type="ECO:0000256" key="9">
    <source>
        <dbReference type="ARBA" id="ARBA00023204"/>
    </source>
</evidence>
<keyword evidence="3 10" id="KW-0227">DNA damage</keyword>
<keyword evidence="8 10" id="KW-0238">DNA-binding</keyword>
<dbReference type="GO" id="GO:0008854">
    <property type="term" value="F:exodeoxyribonuclease V activity"/>
    <property type="evidence" value="ECO:0007669"/>
    <property type="project" value="InterPro"/>
</dbReference>
<keyword evidence="4 10" id="KW-0378">Hydrolase</keyword>
<evidence type="ECO:0000259" key="11">
    <source>
        <dbReference type="Pfam" id="PF17946"/>
    </source>
</evidence>
<keyword evidence="6 10" id="KW-0269">Exonuclease</keyword>
<sequence length="1126" mass="125998">MRCDQDLPRSHIMIAPRGICACCCGASTIGKLVIELIQSNRLEVLAAQLAQALMQATDDAPLQPVIVLVPHPGMARWLRRWLAEHIGICANIDFVLPAVFAWRVLAARLSPAPRESVYAREVLVWRIVQLLPTLLDRAEFAPLQRYLAGDNNSTRLYPLAARLADTYDKYLVYRGDWLLAWEKGRLLDLGEDEIWQQKLWIALVQQVSEPHRAALFQRLLQQPASLQLDSDFVLPTVIHGFGLSQLAPVHLDVLRWLSAARDVRLYQLNYSLHYWGDLTAERDLARYRARWMQLGLPDRSAYHDVGHPLLASWGKPGRDFLQRLHNDETLQETDAFELMPGDSLLTRLQRSLLLLEPEQCTPLPNATDRSLQIHACANRLREVEALHDVLLDAFSENLSLMPRDVVVMVPRIDDYASAISAVFVSQPASRQIPFRIADRALLAEHVVLQGFRALLDLPQWRFSASEVLGFLSQTPVMRCFDISEQEKVSLAQWIEAAGIRWGLDASFRADLGVGDFSEHTWREGLDRLLAGYALGDDIDVWRGVAPIADIEGQYVQALGKLATLLQSLQQLRERLTHPQTMAQWQQLLLAALDDFFLPATDDSEAVEALTGLRAALGALATNAERALLDQPIAFAAMREALDEQLAEPGSFSRFPGDGVTFCTLVPLRAVPFRVVALLGMNDGEFPRIATPNSFDLMRQHVRLGDRNTRDDDRYLFLEALLAARDRVHLSYIDRRAEDGQPRPPSALIDELLEFFRGVVEADASEDRMQKVHAALLRRHPLHPFAREYFSAANVLQSFADEWLPAARSEPIAAPMPRFADNRSSYAEADAPVAITLADLQRFFSHPARVQLHDRLGIDLYDDSAEIQDDETFVLDGLGGYNARVAMLELSLKHGSLPETLPDSLRLAGLFPAGPTAGSVYAAHRESLNDLAKELRHFSLNSDPDAQKTAVLDIAGFTLDMTWNSAHGAGLLNHRVGGLRARDHLSAWLMHLVLSAVNAYAVDAKPVYFGIKKARIEAATFARLSVPEAIEILRVLIDIYRRSFAELLPLFPESQYAFAVAQRKAKDAHAAAIESWYGNEHQRGEYLDAHVALLARGREPLIDAEFETLAQTIFMPLLDCSTASDET</sequence>
<evidence type="ECO:0000256" key="5">
    <source>
        <dbReference type="ARBA" id="ARBA00022806"/>
    </source>
</evidence>
<accession>A0A411HJ97</accession>
<protein>
    <recommendedName>
        <fullName evidence="10">RecBCD enzyme subunit RecC</fullName>
    </recommendedName>
    <alternativeName>
        <fullName evidence="10">Exonuclease V subunit RecC</fullName>
        <shortName evidence="10">ExoV subunit RecC</shortName>
    </alternativeName>
    <alternativeName>
        <fullName evidence="10">Helicase/nuclease RecBCD subunit RecC</fullName>
    </alternativeName>
</protein>
<dbReference type="Gene3D" id="1.10.10.990">
    <property type="match status" value="1"/>
</dbReference>
<evidence type="ECO:0000313" key="12">
    <source>
        <dbReference type="EMBL" id="QBB70573.1"/>
    </source>
</evidence>
<dbReference type="GO" id="GO:0000724">
    <property type="term" value="P:double-strand break repair via homologous recombination"/>
    <property type="evidence" value="ECO:0007669"/>
    <property type="project" value="UniProtKB-UniRule"/>
</dbReference>
<dbReference type="SUPFAM" id="SSF52980">
    <property type="entry name" value="Restriction endonuclease-like"/>
    <property type="match status" value="1"/>
</dbReference>
<dbReference type="OrthoDB" id="9762834at2"/>
<dbReference type="PIRSF" id="PIRSF000980">
    <property type="entry name" value="RecC"/>
    <property type="match status" value="1"/>
</dbReference>
<dbReference type="PANTHER" id="PTHR30591:SF1">
    <property type="entry name" value="RECBCD ENZYME SUBUNIT RECC"/>
    <property type="match status" value="1"/>
</dbReference>
<gene>
    <name evidence="10 12" type="primary">recC</name>
    <name evidence="12" type="ORF">ELE36_09455</name>
</gene>
<dbReference type="GO" id="GO:0005524">
    <property type="term" value="F:ATP binding"/>
    <property type="evidence" value="ECO:0007669"/>
    <property type="project" value="UniProtKB-UniRule"/>
</dbReference>
<keyword evidence="1 10" id="KW-0540">Nuclease</keyword>
<evidence type="ECO:0000256" key="10">
    <source>
        <dbReference type="HAMAP-Rule" id="MF_01486"/>
    </source>
</evidence>
<dbReference type="Pfam" id="PF04257">
    <property type="entry name" value="Exonuc_V_gamma"/>
    <property type="match status" value="1"/>
</dbReference>
<keyword evidence="5 10" id="KW-0347">Helicase</keyword>
<evidence type="ECO:0000256" key="3">
    <source>
        <dbReference type="ARBA" id="ARBA00022763"/>
    </source>
</evidence>
<dbReference type="EMBL" id="CP035704">
    <property type="protein sequence ID" value="QBB70573.1"/>
    <property type="molecule type" value="Genomic_DNA"/>
</dbReference>
<dbReference type="Proteomes" id="UP000291562">
    <property type="component" value="Chromosome"/>
</dbReference>
<evidence type="ECO:0000256" key="1">
    <source>
        <dbReference type="ARBA" id="ARBA00022722"/>
    </source>
</evidence>
<dbReference type="NCBIfam" id="TIGR01450">
    <property type="entry name" value="recC"/>
    <property type="match status" value="1"/>
</dbReference>
<dbReference type="HAMAP" id="MF_01486">
    <property type="entry name" value="RecC"/>
    <property type="match status" value="1"/>
</dbReference>
<dbReference type="SUPFAM" id="SSF52540">
    <property type="entry name" value="P-loop containing nucleoside triphosphate hydrolases"/>
    <property type="match status" value="2"/>
</dbReference>
<dbReference type="InterPro" id="IPR006697">
    <property type="entry name" value="RecC"/>
</dbReference>
<evidence type="ECO:0000256" key="8">
    <source>
        <dbReference type="ARBA" id="ARBA00023125"/>
    </source>
</evidence>
<dbReference type="Pfam" id="PF17946">
    <property type="entry name" value="RecC_C"/>
    <property type="match status" value="1"/>
</dbReference>
<evidence type="ECO:0000256" key="7">
    <source>
        <dbReference type="ARBA" id="ARBA00022840"/>
    </source>
</evidence>
<comment type="function">
    <text evidence="10">A helicase/nuclease that prepares dsDNA breaks (DSB) for recombinational DNA repair. Binds to DSBs and unwinds DNA via a highly rapid and processive ATP-dependent bidirectional helicase activity. Unwinds dsDNA until it encounters a Chi (crossover hotspot instigator) sequence from the 3' direction. Cuts ssDNA a few nucleotides 3' to the Chi site. The properties and activities of the enzyme are changed at Chi. The Chi-altered holoenzyme produces a long 3'-ssDNA overhang and facilitates RecA-binding to the ssDNA for homologous DNA recombination and repair. Holoenzyme degrades any linearized DNA that is unable to undergo homologous recombination. In the holoenzyme this subunit recognizes the wild-type Chi sequence, and when added to isolated RecB increases its ATP-dependent helicase processivity.</text>
</comment>
<dbReference type="GO" id="GO:0003678">
    <property type="term" value="F:DNA helicase activity"/>
    <property type="evidence" value="ECO:0007669"/>
    <property type="project" value="UniProtKB-UniRule"/>
</dbReference>
<dbReference type="InterPro" id="IPR027417">
    <property type="entry name" value="P-loop_NTPase"/>
</dbReference>
<dbReference type="GO" id="GO:0009338">
    <property type="term" value="C:exodeoxyribonuclease V complex"/>
    <property type="evidence" value="ECO:0007669"/>
    <property type="project" value="InterPro"/>
</dbReference>
<comment type="subunit">
    <text evidence="10">Heterotrimer of RecB, RecC and RecD. All subunits contribute to DNA-binding.</text>
</comment>
<dbReference type="Gene3D" id="3.40.50.300">
    <property type="entry name" value="P-loop containing nucleotide triphosphate hydrolases"/>
    <property type="match status" value="2"/>
</dbReference>
<keyword evidence="9 10" id="KW-0234">DNA repair</keyword>
<comment type="miscellaneous">
    <text evidence="10">In the RecBCD complex, RecB has a slow 3'-5' helicase, an exonuclease activity and loads RecA onto ssDNA, RecD has a fast 5'-3' helicase activity, while RecC stimulates the ATPase and processivity of the RecB helicase and contributes to recognition of the Chi site.</text>
</comment>
<feature type="domain" description="RecC C-terminal" evidence="11">
    <location>
        <begin position="833"/>
        <end position="1061"/>
    </location>
</feature>
<keyword evidence="13" id="KW-1185">Reference proteome</keyword>
<evidence type="ECO:0000256" key="4">
    <source>
        <dbReference type="ARBA" id="ARBA00022801"/>
    </source>
</evidence>
<dbReference type="Gene3D" id="1.10.10.160">
    <property type="match status" value="1"/>
</dbReference>
<dbReference type="InterPro" id="IPR011335">
    <property type="entry name" value="Restrct_endonuc-II-like"/>
</dbReference>
<dbReference type="AlphaFoldDB" id="A0A411HJ97"/>
<dbReference type="GO" id="GO:0003677">
    <property type="term" value="F:DNA binding"/>
    <property type="evidence" value="ECO:0007669"/>
    <property type="project" value="UniProtKB-UniRule"/>
</dbReference>